<dbReference type="OrthoDB" id="10014409at2759"/>
<keyword evidence="3" id="KW-1185">Reference proteome</keyword>
<organism evidence="2 3">
    <name type="scientific">Diatraea saccharalis</name>
    <name type="common">sugarcane borer</name>
    <dbReference type="NCBI Taxonomy" id="40085"/>
    <lineage>
        <taxon>Eukaryota</taxon>
        <taxon>Metazoa</taxon>
        <taxon>Ecdysozoa</taxon>
        <taxon>Arthropoda</taxon>
        <taxon>Hexapoda</taxon>
        <taxon>Insecta</taxon>
        <taxon>Pterygota</taxon>
        <taxon>Neoptera</taxon>
        <taxon>Endopterygota</taxon>
        <taxon>Lepidoptera</taxon>
        <taxon>Glossata</taxon>
        <taxon>Ditrysia</taxon>
        <taxon>Pyraloidea</taxon>
        <taxon>Crambidae</taxon>
        <taxon>Crambinae</taxon>
        <taxon>Diatraea</taxon>
    </lineage>
</organism>
<dbReference type="EMBL" id="OU893349">
    <property type="protein sequence ID" value="CAG9787844.1"/>
    <property type="molecule type" value="Genomic_DNA"/>
</dbReference>
<dbReference type="InterPro" id="IPR000477">
    <property type="entry name" value="RT_dom"/>
</dbReference>
<dbReference type="Proteomes" id="UP001153714">
    <property type="component" value="Chromosome 18"/>
</dbReference>
<feature type="domain" description="Peptidase S1" evidence="1">
    <location>
        <begin position="245"/>
        <end position="501"/>
    </location>
</feature>
<dbReference type="Pfam" id="PF00078">
    <property type="entry name" value="RVT_1"/>
    <property type="match status" value="1"/>
</dbReference>
<evidence type="ECO:0000313" key="2">
    <source>
        <dbReference type="EMBL" id="CAG9787844.1"/>
    </source>
</evidence>
<dbReference type="PROSITE" id="PS50240">
    <property type="entry name" value="TRYPSIN_DOM"/>
    <property type="match status" value="1"/>
</dbReference>
<evidence type="ECO:0000313" key="3">
    <source>
        <dbReference type="Proteomes" id="UP001153714"/>
    </source>
</evidence>
<protein>
    <recommendedName>
        <fullName evidence="1">Peptidase S1 domain-containing protein</fullName>
    </recommendedName>
</protein>
<dbReference type="Gene3D" id="2.40.10.10">
    <property type="entry name" value="Trypsin-like serine proteases"/>
    <property type="match status" value="1"/>
</dbReference>
<accession>A0A9N9WES4</accession>
<dbReference type="InterPro" id="IPR043504">
    <property type="entry name" value="Peptidase_S1_PA_chymotrypsin"/>
</dbReference>
<dbReference type="SMART" id="SM00020">
    <property type="entry name" value="Tryp_SPc"/>
    <property type="match status" value="1"/>
</dbReference>
<reference evidence="2" key="1">
    <citation type="submission" date="2021-12" db="EMBL/GenBank/DDBJ databases">
        <authorList>
            <person name="King R."/>
        </authorList>
    </citation>
    <scope>NUCLEOTIDE SEQUENCE</scope>
</reference>
<dbReference type="InterPro" id="IPR009003">
    <property type="entry name" value="Peptidase_S1_PA"/>
</dbReference>
<dbReference type="SUPFAM" id="SSF50494">
    <property type="entry name" value="Trypsin-like serine proteases"/>
    <property type="match status" value="1"/>
</dbReference>
<proteinExistence type="predicted"/>
<gene>
    <name evidence="2" type="ORF">DIATSA_LOCUS5697</name>
</gene>
<dbReference type="GO" id="GO:0004252">
    <property type="term" value="F:serine-type endopeptidase activity"/>
    <property type="evidence" value="ECO:0007669"/>
    <property type="project" value="InterPro"/>
</dbReference>
<dbReference type="InterPro" id="IPR001254">
    <property type="entry name" value="Trypsin_dom"/>
</dbReference>
<dbReference type="PANTHER" id="PTHR47027:SF20">
    <property type="entry name" value="REVERSE TRANSCRIPTASE-LIKE PROTEIN WITH RNA-DIRECTED DNA POLYMERASE DOMAIN"/>
    <property type="match status" value="1"/>
</dbReference>
<name>A0A9N9WES4_9NEOP</name>
<dbReference type="GO" id="GO:0006508">
    <property type="term" value="P:proteolysis"/>
    <property type="evidence" value="ECO:0007669"/>
    <property type="project" value="InterPro"/>
</dbReference>
<dbReference type="AlphaFoldDB" id="A0A9N9WES4"/>
<dbReference type="Pfam" id="PF00089">
    <property type="entry name" value="Trypsin"/>
    <property type="match status" value="1"/>
</dbReference>
<dbReference type="PANTHER" id="PTHR47027">
    <property type="entry name" value="REVERSE TRANSCRIPTASE DOMAIN-CONTAINING PROTEIN"/>
    <property type="match status" value="1"/>
</dbReference>
<sequence>MDGIELGEWAMTYHAGQCGLVGANTLTQRLKLTYFGGKEVKLGQLKHHELLPKPSLAQLRATGVGCHIGGRCVNSLSYADDMVLLAPSIKSFRRLVSVCEQYAITHGLSYNVSKTELMVFRAGKGPENIPDVFLNGVALRVVSEFKYLGHILAENGNDDLDIERERRALSFRCNMLARKFGKCNDEVKMTLFNSYCQSLYTCQLWPRYCSASSMFAKARIADFFAVIRGRIASFWQKINNSCNGVIKGVVETLNNPVFKHWISVHRSVFILKASNKVKKEYRAICGGSIIREDRVLSSAHCFYTNRKRFKHKWNSLKVVGGLLTTYATQPVDDDEAVQQWRNIDKIYTQKYFRFPAYNLAVVQLEKPWNFNQFIDKIAYASLNLDFDGVCIVTAVRMARSWSSQKFLFKEVFNMLPRMKCESTFMRDCRLYYCTEFDRRKLLLQSVETEGSALICRETGDPKEINSTQGLLVGVTSLIFTYLPTIHHKVGPFNKWVTDAYNCIKCHYNVRSKCFTFRFTNLPPDPISDDYLNVTTLFLKR</sequence>
<evidence type="ECO:0000259" key="1">
    <source>
        <dbReference type="PROSITE" id="PS50240"/>
    </source>
</evidence>
<reference evidence="2" key="2">
    <citation type="submission" date="2022-10" db="EMBL/GenBank/DDBJ databases">
        <authorList>
            <consortium name="ENA_rothamsted_submissions"/>
            <consortium name="culmorum"/>
            <person name="King R."/>
        </authorList>
    </citation>
    <scope>NUCLEOTIDE SEQUENCE</scope>
</reference>